<name>A0A8S0ZZN7_ARCPL</name>
<accession>A0A8S0ZZN7</accession>
<organism evidence="2 3">
    <name type="scientific">Arctia plantaginis</name>
    <name type="common">Wood tiger moth</name>
    <name type="synonym">Phalaena plantaginis</name>
    <dbReference type="NCBI Taxonomy" id="874455"/>
    <lineage>
        <taxon>Eukaryota</taxon>
        <taxon>Metazoa</taxon>
        <taxon>Ecdysozoa</taxon>
        <taxon>Arthropoda</taxon>
        <taxon>Hexapoda</taxon>
        <taxon>Insecta</taxon>
        <taxon>Pterygota</taxon>
        <taxon>Neoptera</taxon>
        <taxon>Endopterygota</taxon>
        <taxon>Lepidoptera</taxon>
        <taxon>Glossata</taxon>
        <taxon>Ditrysia</taxon>
        <taxon>Noctuoidea</taxon>
        <taxon>Erebidae</taxon>
        <taxon>Arctiinae</taxon>
        <taxon>Arctia</taxon>
    </lineage>
</organism>
<evidence type="ECO:0000313" key="2">
    <source>
        <dbReference type="EMBL" id="CAB3239348.1"/>
    </source>
</evidence>
<dbReference type="Proteomes" id="UP000494106">
    <property type="component" value="Unassembled WGS sequence"/>
</dbReference>
<evidence type="ECO:0000313" key="3">
    <source>
        <dbReference type="Proteomes" id="UP000494106"/>
    </source>
</evidence>
<comment type="caution">
    <text evidence="2">The sequence shown here is derived from an EMBL/GenBank/DDBJ whole genome shotgun (WGS) entry which is preliminary data.</text>
</comment>
<keyword evidence="3" id="KW-1185">Reference proteome</keyword>
<dbReference type="AlphaFoldDB" id="A0A8S0ZZN7"/>
<proteinExistence type="predicted"/>
<feature type="region of interest" description="Disordered" evidence="1">
    <location>
        <begin position="56"/>
        <end position="86"/>
    </location>
</feature>
<feature type="compositionally biased region" description="Basic residues" evidence="1">
    <location>
        <begin position="62"/>
        <end position="74"/>
    </location>
</feature>
<feature type="region of interest" description="Disordered" evidence="1">
    <location>
        <begin position="105"/>
        <end position="126"/>
    </location>
</feature>
<protein>
    <submittedName>
        <fullName evidence="2">Uncharacterized protein</fullName>
    </submittedName>
</protein>
<gene>
    <name evidence="2" type="ORF">APLA_LOCUS7772</name>
</gene>
<dbReference type="EMBL" id="CADEBC010000502">
    <property type="protein sequence ID" value="CAB3239348.1"/>
    <property type="molecule type" value="Genomic_DNA"/>
</dbReference>
<sequence>MSVACAAHGAGDFVTTSGKLLISGFYGNRKECCGVRLRPRHLLSCLYNITSHVSSGREPVTGRRRCRSRRRRVTGRGGAPPDKQQQWCNDIFGKAYVRMGAQQHAADACGAGRRRSGRGCRYSATR</sequence>
<evidence type="ECO:0000256" key="1">
    <source>
        <dbReference type="SAM" id="MobiDB-lite"/>
    </source>
</evidence>
<reference evidence="2 3" key="1">
    <citation type="submission" date="2020-04" db="EMBL/GenBank/DDBJ databases">
        <authorList>
            <person name="Wallbank WR R."/>
            <person name="Pardo Diaz C."/>
            <person name="Kozak K."/>
            <person name="Martin S."/>
            <person name="Jiggins C."/>
            <person name="Moest M."/>
            <person name="Warren A I."/>
            <person name="Byers J.R.P. K."/>
            <person name="Montejo-Kovacevich G."/>
            <person name="Yen C E."/>
        </authorList>
    </citation>
    <scope>NUCLEOTIDE SEQUENCE [LARGE SCALE GENOMIC DNA]</scope>
</reference>